<name>A0A1H2Y6A3_THIRO</name>
<dbReference type="PANTHER" id="PTHR30217:SF11">
    <property type="entry name" value="UBIQUINONE BIOSYNTHESIS PROTEIN UBIV"/>
    <property type="match status" value="1"/>
</dbReference>
<proteinExistence type="inferred from homology"/>
<feature type="binding site" evidence="1">
    <location>
        <position position="202"/>
    </location>
    <ligand>
        <name>[4Fe-4S] cluster</name>
        <dbReference type="ChEBI" id="CHEBI:49883"/>
    </ligand>
</feature>
<keyword evidence="1" id="KW-0479">Metal-binding</keyword>
<dbReference type="GO" id="GO:0008233">
    <property type="term" value="F:peptidase activity"/>
    <property type="evidence" value="ECO:0007669"/>
    <property type="project" value="UniProtKB-KW"/>
</dbReference>
<dbReference type="NCBIfam" id="NF011991">
    <property type="entry name" value="PRK15447.1"/>
    <property type="match status" value="1"/>
</dbReference>
<comment type="similarity">
    <text evidence="1">Belongs to the peptidase U32 family. UbiV subfamily.</text>
</comment>
<keyword evidence="2" id="KW-0378">Hydrolase</keyword>
<dbReference type="GO" id="GO:0006508">
    <property type="term" value="P:proteolysis"/>
    <property type="evidence" value="ECO:0007669"/>
    <property type="project" value="UniProtKB-KW"/>
</dbReference>
<reference evidence="3" key="1">
    <citation type="submission" date="2016-10" db="EMBL/GenBank/DDBJ databases">
        <authorList>
            <person name="Varghese N."/>
            <person name="Submissions S."/>
        </authorList>
    </citation>
    <scope>NUCLEOTIDE SEQUENCE [LARGE SCALE GENOMIC DNA]</scope>
    <source>
        <strain evidence="3">DSM 217</strain>
    </source>
</reference>
<keyword evidence="1" id="KW-0004">4Fe-4S</keyword>
<dbReference type="UniPathway" id="UPA00232"/>
<keyword evidence="2" id="KW-0645">Protease</keyword>
<dbReference type="Pfam" id="PF01136">
    <property type="entry name" value="Peptidase_U32"/>
    <property type="match status" value="1"/>
</dbReference>
<dbReference type="InterPro" id="IPR001539">
    <property type="entry name" value="Peptidase_U32"/>
</dbReference>
<dbReference type="AlphaFoldDB" id="A0A1H2Y6A3"/>
<dbReference type="InterPro" id="IPR043693">
    <property type="entry name" value="UbiV"/>
</dbReference>
<evidence type="ECO:0000313" key="2">
    <source>
        <dbReference type="EMBL" id="SDX00515.1"/>
    </source>
</evidence>
<feature type="binding site" evidence="1">
    <location>
        <position position="51"/>
    </location>
    <ligand>
        <name>[4Fe-4S] cluster</name>
        <dbReference type="ChEBI" id="CHEBI:49883"/>
    </ligand>
</feature>
<feature type="binding site" evidence="1">
    <location>
        <position position="185"/>
    </location>
    <ligand>
        <name>[4Fe-4S] cluster</name>
        <dbReference type="ChEBI" id="CHEBI:49883"/>
    </ligand>
</feature>
<dbReference type="GO" id="GO:0006744">
    <property type="term" value="P:ubiquinone biosynthetic process"/>
    <property type="evidence" value="ECO:0007669"/>
    <property type="project" value="UniProtKB-UniRule"/>
</dbReference>
<comment type="subunit">
    <text evidence="1">Forms a heterodimer with UbiU.</text>
</comment>
<keyword evidence="1" id="KW-0831">Ubiquinone biosynthesis</keyword>
<dbReference type="STRING" id="1058.SAMN05421783_11257"/>
<keyword evidence="1" id="KW-0408">Iron</keyword>
<accession>A0A1H2Y6A3</accession>
<dbReference type="HAMAP" id="MF_02233">
    <property type="entry name" value="UbiV"/>
    <property type="match status" value="1"/>
</dbReference>
<organism evidence="2 3">
    <name type="scientific">Thiocapsa roseopersicina</name>
    <dbReference type="NCBI Taxonomy" id="1058"/>
    <lineage>
        <taxon>Bacteria</taxon>
        <taxon>Pseudomonadati</taxon>
        <taxon>Pseudomonadota</taxon>
        <taxon>Gammaproteobacteria</taxon>
        <taxon>Chromatiales</taxon>
        <taxon>Chromatiaceae</taxon>
        <taxon>Thiocapsa</taxon>
    </lineage>
</organism>
<comment type="function">
    <text evidence="1">Required for O(2)-independent ubiquinone (coenzyme Q) biosynthesis. Together with UbiU, is essential for the C6-hydroxylation reaction in the oxygen-independent ubiquinone biosynthesis pathway.</text>
</comment>
<dbReference type="GO" id="GO:0046872">
    <property type="term" value="F:metal ion binding"/>
    <property type="evidence" value="ECO:0007669"/>
    <property type="project" value="UniProtKB-KW"/>
</dbReference>
<evidence type="ECO:0000256" key="1">
    <source>
        <dbReference type="HAMAP-Rule" id="MF_02233"/>
    </source>
</evidence>
<keyword evidence="3" id="KW-1185">Reference proteome</keyword>
<evidence type="ECO:0000313" key="3">
    <source>
        <dbReference type="Proteomes" id="UP000198816"/>
    </source>
</evidence>
<protein>
    <recommendedName>
        <fullName evidence="1">Ubiquinone biosynthesis protein UbiV</fullName>
    </recommendedName>
</protein>
<keyword evidence="1" id="KW-0411">Iron-sulfur</keyword>
<feature type="binding site" evidence="1">
    <location>
        <position position="198"/>
    </location>
    <ligand>
        <name>[4Fe-4S] cluster</name>
        <dbReference type="ChEBI" id="CHEBI:49883"/>
    </ligand>
</feature>
<comment type="pathway">
    <text evidence="1">Cofactor biosynthesis; ubiquinone biosynthesis.</text>
</comment>
<dbReference type="InterPro" id="IPR051454">
    <property type="entry name" value="RNA/ubiquinone_mod_enzymes"/>
</dbReference>
<sequence>MTMDSTQSQSPRPRLSLGPILYHWPREQVLDFYAEMLETPVDVIYLGETVCSKRRLLRPEDYWELAERVAAAGKQAVISTLALIESDGELKTLKRICADERFLVEANDLGALDFLEGRPFVAGHSINLYNQRTLAFLVARGLKRWVLPVELGRETAADLLAARADGVECELFAFGRLPLAYSARCFTAYNRDLPKDDCRFCCADYPDGLLVATQDGEPFLALNGIQTQSAGTHNLLPSLQEVTRMGVDLLRISPQSQNTAGIIDVFAACLTGDMDLATGMSKLRDWTPSGLCDGYWTGQAGIANSPMERRL</sequence>
<dbReference type="GO" id="GO:0051539">
    <property type="term" value="F:4 iron, 4 sulfur cluster binding"/>
    <property type="evidence" value="ECO:0007669"/>
    <property type="project" value="UniProtKB-UniRule"/>
</dbReference>
<comment type="cofactor">
    <cofactor evidence="1">
        <name>[4Fe-4S] cluster</name>
        <dbReference type="ChEBI" id="CHEBI:49883"/>
    </cofactor>
</comment>
<dbReference type="EMBL" id="FNNZ01000012">
    <property type="protein sequence ID" value="SDX00515.1"/>
    <property type="molecule type" value="Genomic_DNA"/>
</dbReference>
<dbReference type="PANTHER" id="PTHR30217">
    <property type="entry name" value="PEPTIDASE U32 FAMILY"/>
    <property type="match status" value="1"/>
</dbReference>
<dbReference type="Proteomes" id="UP000198816">
    <property type="component" value="Unassembled WGS sequence"/>
</dbReference>
<gene>
    <name evidence="1" type="primary">ubiV</name>
    <name evidence="2" type="ORF">SAMN05421783_11257</name>
</gene>